<dbReference type="EMBL" id="MEVL01000023">
    <property type="protein sequence ID" value="OGC60199.1"/>
    <property type="molecule type" value="Genomic_DNA"/>
</dbReference>
<protein>
    <submittedName>
        <fullName evidence="1">Uncharacterized protein</fullName>
    </submittedName>
</protein>
<dbReference type="AlphaFoldDB" id="A0A1F4VSR8"/>
<proteinExistence type="predicted"/>
<reference evidence="1 2" key="1">
    <citation type="journal article" date="2016" name="Nat. Commun.">
        <title>Thousands of microbial genomes shed light on interconnected biogeochemical processes in an aquifer system.</title>
        <authorList>
            <person name="Anantharaman K."/>
            <person name="Brown C.T."/>
            <person name="Hug L.A."/>
            <person name="Sharon I."/>
            <person name="Castelle C.J."/>
            <person name="Probst A.J."/>
            <person name="Thomas B.C."/>
            <person name="Singh A."/>
            <person name="Wilkins M.J."/>
            <person name="Karaoz U."/>
            <person name="Brodie E.L."/>
            <person name="Williams K.H."/>
            <person name="Hubbard S.S."/>
            <person name="Banfield J.F."/>
        </authorList>
    </citation>
    <scope>NUCLEOTIDE SEQUENCE [LARGE SCALE GENOMIC DNA]</scope>
</reference>
<gene>
    <name evidence="1" type="ORF">A2890_00740</name>
</gene>
<accession>A0A1F4VSR8</accession>
<comment type="caution">
    <text evidence="1">The sequence shown here is derived from an EMBL/GenBank/DDBJ whole genome shotgun (WGS) entry which is preliminary data.</text>
</comment>
<dbReference type="STRING" id="1802628.A2890_00740"/>
<name>A0A1F4VSR8_UNCKA</name>
<evidence type="ECO:0000313" key="2">
    <source>
        <dbReference type="Proteomes" id="UP000176967"/>
    </source>
</evidence>
<organism evidence="1 2">
    <name type="scientific">candidate division WWE3 bacterium RIFCSPLOWO2_01_FULL_53_14</name>
    <dbReference type="NCBI Taxonomy" id="1802628"/>
    <lineage>
        <taxon>Bacteria</taxon>
        <taxon>Katanobacteria</taxon>
    </lineage>
</organism>
<sequence>MEKQRGQVLVLLAVGIPVLLAFVALAVDGGHWGWRTIEARNAVNVACVSAANTVWHGGNGYSAFQSSLQENGIAPEAYAPNEGTGLGLTRGYEYEGFGPSIRTALKYEIGTFFLQIVGWDSLPVVAHERCTTTGAFITPIAVKTSAFNDSLNNGTWIQVVGQGSEADIDSGENYRGVIFPFLWCVEGPGNYTPDTNCAYAAPFWPAEESPPSAQTLKNLMADYCWAGLCNRVYAPVGMRLATVSGTSDNQLCKAATDAGLTVGRDFVAIIYDGAVISPDPGYGAWENIGVLGWGTFTVVDLQPNDNNCNSLVAVVTGGIYSSLQQIPDEMFPRDIPWDAQGGW</sequence>
<dbReference type="Proteomes" id="UP000176967">
    <property type="component" value="Unassembled WGS sequence"/>
</dbReference>
<evidence type="ECO:0000313" key="1">
    <source>
        <dbReference type="EMBL" id="OGC60199.1"/>
    </source>
</evidence>